<dbReference type="InterPro" id="IPR036236">
    <property type="entry name" value="Znf_C2H2_sf"/>
</dbReference>
<reference evidence="5" key="2">
    <citation type="submission" date="2025-08" db="UniProtKB">
        <authorList>
            <consortium name="RefSeq"/>
        </authorList>
    </citation>
    <scope>IDENTIFICATION</scope>
    <source>
        <tissue evidence="5">Leaf</tissue>
    </source>
</reference>
<dbReference type="GeneID" id="104701458"/>
<dbReference type="RefSeq" id="XP_010415456.1">
    <property type="nucleotide sequence ID" value="XM_010417154.2"/>
</dbReference>
<evidence type="ECO:0000313" key="4">
    <source>
        <dbReference type="Proteomes" id="UP000694864"/>
    </source>
</evidence>
<dbReference type="InterPro" id="IPR044299">
    <property type="entry name" value="GIS3/ZFP5/ZFP6"/>
</dbReference>
<evidence type="ECO:0000256" key="1">
    <source>
        <dbReference type="PROSITE-ProRule" id="PRU00042"/>
    </source>
</evidence>
<keyword evidence="1" id="KW-0479">Metal-binding</keyword>
<dbReference type="PANTHER" id="PTHR46353">
    <property type="entry name" value="ZINC FINGER PROTEIN 5"/>
    <property type="match status" value="1"/>
</dbReference>
<dbReference type="Gene3D" id="3.30.160.60">
    <property type="entry name" value="Classic Zinc Finger"/>
    <property type="match status" value="1"/>
</dbReference>
<gene>
    <name evidence="5" type="primary">LOC104701458</name>
</gene>
<sequence>MEELDFSSKTTTTSRLKLFGFSVEGEEDFSDQSVKTNQSSVSPERGEFPAGSSGRSGGGVRSRGGGGGGGGGGERKYECQYCCREFGNSQALGGHQNAHKKERQQLKRAQLQATRNAAANFSNAGSASQFLRNPIVSAFAPPPHLLSSSSSSPKPMGGPWMYLPRVSPSQLHVSHGCLIQDGSGGAGVGGFSYEYGARDSGFGIVGSQMRHVQAHGPRPSVNGFTREVGTTFDDGLGLDLHLSLAPAGH</sequence>
<dbReference type="InterPro" id="IPR013087">
    <property type="entry name" value="Znf_C2H2_type"/>
</dbReference>
<feature type="region of interest" description="Disordered" evidence="2">
    <location>
        <begin position="26"/>
        <end position="72"/>
    </location>
</feature>
<evidence type="ECO:0000256" key="2">
    <source>
        <dbReference type="SAM" id="MobiDB-lite"/>
    </source>
</evidence>
<feature type="compositionally biased region" description="Polar residues" evidence="2">
    <location>
        <begin position="31"/>
        <end position="42"/>
    </location>
</feature>
<dbReference type="PROSITE" id="PS50157">
    <property type="entry name" value="ZINC_FINGER_C2H2_2"/>
    <property type="match status" value="1"/>
</dbReference>
<dbReference type="Proteomes" id="UP000694864">
    <property type="component" value="Chromosome 7"/>
</dbReference>
<evidence type="ECO:0000313" key="5">
    <source>
        <dbReference type="RefSeq" id="XP_010415456.1"/>
    </source>
</evidence>
<keyword evidence="4" id="KW-1185">Reference proteome</keyword>
<keyword evidence="1" id="KW-0863">Zinc-finger</keyword>
<keyword evidence="1" id="KW-0862">Zinc</keyword>
<organism evidence="4 5">
    <name type="scientific">Camelina sativa</name>
    <name type="common">False flax</name>
    <name type="synonym">Myagrum sativum</name>
    <dbReference type="NCBI Taxonomy" id="90675"/>
    <lineage>
        <taxon>Eukaryota</taxon>
        <taxon>Viridiplantae</taxon>
        <taxon>Streptophyta</taxon>
        <taxon>Embryophyta</taxon>
        <taxon>Tracheophyta</taxon>
        <taxon>Spermatophyta</taxon>
        <taxon>Magnoliopsida</taxon>
        <taxon>eudicotyledons</taxon>
        <taxon>Gunneridae</taxon>
        <taxon>Pentapetalae</taxon>
        <taxon>rosids</taxon>
        <taxon>malvids</taxon>
        <taxon>Brassicales</taxon>
        <taxon>Brassicaceae</taxon>
        <taxon>Camelineae</taxon>
        <taxon>Camelina</taxon>
    </lineage>
</organism>
<dbReference type="PROSITE" id="PS00028">
    <property type="entry name" value="ZINC_FINGER_C2H2_1"/>
    <property type="match status" value="1"/>
</dbReference>
<accession>A0ABM0SSC9</accession>
<feature type="compositionally biased region" description="Gly residues" evidence="2">
    <location>
        <begin position="54"/>
        <end position="72"/>
    </location>
</feature>
<protein>
    <submittedName>
        <fullName evidence="5">Zinc finger protein 6-like</fullName>
    </submittedName>
</protein>
<reference evidence="4" key="1">
    <citation type="journal article" date="2014" name="Nat. Commun.">
        <title>The emerging biofuel crop Camelina sativa retains a highly undifferentiated hexaploid genome structure.</title>
        <authorList>
            <person name="Kagale S."/>
            <person name="Koh C."/>
            <person name="Nixon J."/>
            <person name="Bollina V."/>
            <person name="Clarke W.E."/>
            <person name="Tuteja R."/>
            <person name="Spillane C."/>
            <person name="Robinson S.J."/>
            <person name="Links M.G."/>
            <person name="Clarke C."/>
            <person name="Higgins E.E."/>
            <person name="Huebert T."/>
            <person name="Sharpe A.G."/>
            <person name="Parkin I.A."/>
        </authorList>
    </citation>
    <scope>NUCLEOTIDE SEQUENCE [LARGE SCALE GENOMIC DNA]</scope>
    <source>
        <strain evidence="4">cv. DH55</strain>
    </source>
</reference>
<proteinExistence type="predicted"/>
<feature type="domain" description="C2H2-type" evidence="3">
    <location>
        <begin position="77"/>
        <end position="104"/>
    </location>
</feature>
<name>A0ABM0SSC9_CAMSA</name>
<dbReference type="SUPFAM" id="SSF57667">
    <property type="entry name" value="beta-beta-alpha zinc fingers"/>
    <property type="match status" value="1"/>
</dbReference>
<evidence type="ECO:0000259" key="3">
    <source>
        <dbReference type="PROSITE" id="PS50157"/>
    </source>
</evidence>
<dbReference type="PANTHER" id="PTHR46353:SF9">
    <property type="entry name" value="ZINC FINGER PROTEIN GIS3"/>
    <property type="match status" value="1"/>
</dbReference>